<evidence type="ECO:0000256" key="1">
    <source>
        <dbReference type="SAM" id="MobiDB-lite"/>
    </source>
</evidence>
<dbReference type="KEGG" id="lmat:92515692"/>
<sequence>MAVVYPCEDDKSLLVGFTEFFAQEEGAQAVLRVTAQDVQTMRDACDSVLTHLSRTSRLILASVPLNQTEAAQLVENDDRNMAYPVGSVYPHVIQGRNPMGYDIAFSESAGAAPPLLHHPKPFLGPQIDSIDLMAAELESAKDTLLSLNARCAYLWTTNVDELRRYIAQDERRQQMQQPMWERAQMKAASIAEETQERPVHSTMDEVGLRDAAFHKGDALSSAEGAPEKEPRLQLPSEPSAQAPTYRALLALDASQLPSKQVQRSFMKFIQACLSLLEWADSVSGLLSGRDDVPKAGTFEVPVQRESARREVNTPSKASEQRPTGQATTSSGRPSTKTVRVLRYEIRDVSNIYDMFYQQAECFYLPEYAMYDGRIKQRLLQPSYYYALRMLIEDITAEMTRLEQIIASRADLVRDDARLSPFDVYRHGAFAPYSGALGVGMNPSLCAPQDRIGGESGEPVRIVFRPALPQFAFLRSTLRVLLSVCLNEDDRTSFKRYEELYQAFVGSTRNAVTELQHLPKPPPSLLERAARSRLGNRGLGSPGPSNCELVLVSHESIAQEARSSGKVAWVVSAEDRGRLRAGFEAYWEFREGVHSLKSSLDKDIRRKDKTHRTRVLHLCVAREMDPVAIMALERERELQEAKLRSRREAGGWLGAARASLRSLAGIATCKAEVQMEDLGIPTAPQRDDSGVEMTTISPYHAEKALLQESVNRLWVAVEAHGVHMEQKYPGLFYRGERQRWARRVGSFIEKANAVGVVFSP</sequence>
<gene>
    <name evidence="2" type="ORF">LSCM1_05736</name>
</gene>
<dbReference type="Proteomes" id="UP000673552">
    <property type="component" value="Unassembled WGS sequence"/>
</dbReference>
<protein>
    <submittedName>
        <fullName evidence="2">Uncharacterized protein</fullName>
    </submittedName>
</protein>
<evidence type="ECO:0000313" key="3">
    <source>
        <dbReference type="Proteomes" id="UP000673552"/>
    </source>
</evidence>
<reference evidence="3" key="2">
    <citation type="journal article" date="2021" name="Sci. Data">
        <title>Chromosome-scale genome sequencing, assembly and annotation of six genomes from subfamily Leishmaniinae.</title>
        <authorList>
            <person name="Almutairi H."/>
            <person name="Urbaniak M.D."/>
            <person name="Bates M.D."/>
            <person name="Jariyapan N."/>
            <person name="Kwakye-Nuako G."/>
            <person name="Thomaz Soccol V."/>
            <person name="Al-Salem W.S."/>
            <person name="Dillon R.J."/>
            <person name="Bates P.A."/>
            <person name="Gatherer D."/>
        </authorList>
    </citation>
    <scope>NUCLEOTIDE SEQUENCE [LARGE SCALE GENOMIC DNA]</scope>
</reference>
<proteinExistence type="predicted"/>
<dbReference type="AlphaFoldDB" id="A0A836GH95"/>
<accession>A0A836GH95</accession>
<comment type="caution">
    <text evidence="2">The sequence shown here is derived from an EMBL/GenBank/DDBJ whole genome shotgun (WGS) entry which is preliminary data.</text>
</comment>
<dbReference type="OrthoDB" id="271444at2759"/>
<dbReference type="EMBL" id="JAFEUZ010000016">
    <property type="protein sequence ID" value="KAG5482022.1"/>
    <property type="molecule type" value="Genomic_DNA"/>
</dbReference>
<name>A0A836GH95_9TRYP</name>
<feature type="region of interest" description="Disordered" evidence="1">
    <location>
        <begin position="302"/>
        <end position="335"/>
    </location>
</feature>
<keyword evidence="3" id="KW-1185">Reference proteome</keyword>
<feature type="region of interest" description="Disordered" evidence="1">
    <location>
        <begin position="218"/>
        <end position="238"/>
    </location>
</feature>
<dbReference type="GeneID" id="92515692"/>
<reference evidence="3" key="1">
    <citation type="journal article" date="2021" name="Microbiol. Resour. Announc.">
        <title>LGAAP: Leishmaniinae Genome Assembly and Annotation Pipeline.</title>
        <authorList>
            <person name="Almutairi H."/>
            <person name="Urbaniak M.D."/>
            <person name="Bates M.D."/>
            <person name="Jariyapan N."/>
            <person name="Kwakye-Nuako G."/>
            <person name="Thomaz-Soccol V."/>
            <person name="Al-Salem W.S."/>
            <person name="Dillon R.J."/>
            <person name="Bates P.A."/>
            <person name="Gatherer D."/>
        </authorList>
    </citation>
    <scope>NUCLEOTIDE SEQUENCE [LARGE SCALE GENOMIC DNA]</scope>
</reference>
<organism evidence="2 3">
    <name type="scientific">Leishmania martiniquensis</name>
    <dbReference type="NCBI Taxonomy" id="1580590"/>
    <lineage>
        <taxon>Eukaryota</taxon>
        <taxon>Discoba</taxon>
        <taxon>Euglenozoa</taxon>
        <taxon>Kinetoplastea</taxon>
        <taxon>Metakinetoplastina</taxon>
        <taxon>Trypanosomatida</taxon>
        <taxon>Trypanosomatidae</taxon>
        <taxon>Leishmaniinae</taxon>
        <taxon>Leishmania</taxon>
    </lineage>
</organism>
<dbReference type="RefSeq" id="XP_067179815.1">
    <property type="nucleotide sequence ID" value="XM_067323180.1"/>
</dbReference>
<evidence type="ECO:0000313" key="2">
    <source>
        <dbReference type="EMBL" id="KAG5482022.1"/>
    </source>
</evidence>
<feature type="compositionally biased region" description="Polar residues" evidence="1">
    <location>
        <begin position="312"/>
        <end position="335"/>
    </location>
</feature>